<dbReference type="InterPro" id="IPR027417">
    <property type="entry name" value="P-loop_NTPase"/>
</dbReference>
<keyword evidence="4 8" id="KW-0812">Transmembrane</keyword>
<dbReference type="Gene3D" id="1.20.1560.10">
    <property type="entry name" value="ABC transporter type 1, transmembrane domain"/>
    <property type="match status" value="1"/>
</dbReference>
<dbReference type="SUPFAM" id="SSF90123">
    <property type="entry name" value="ABC transporter transmembrane region"/>
    <property type="match status" value="1"/>
</dbReference>
<name>F0V2J4_MYCS3</name>
<feature type="transmembrane region" description="Helical" evidence="8">
    <location>
        <begin position="269"/>
        <end position="291"/>
    </location>
</feature>
<gene>
    <name evidence="11" type="ORF">MSUIS_07820</name>
</gene>
<feature type="transmembrane region" description="Helical" evidence="8">
    <location>
        <begin position="160"/>
        <end position="180"/>
    </location>
</feature>
<dbReference type="InterPro" id="IPR036640">
    <property type="entry name" value="ABC1_TM_sf"/>
</dbReference>
<sequence>MKVYYQESDNDCGISVTRSLINHFFKKEITRTELFNQVNISPDGLSIFELEAINRRYGIHLETYETTIEELLKFNTKNFFILVTYRDGREHFVISKKVLKNFVIYDSAIGKIKLNVNQLSQIFAGKILLIEKVEDWKEDKNLKANSLKDKEIFILSFPKLFASISMELFTFIFLLISFGINKFIFEDVIQTSSWSNIGGIIFWAGLLILVWSLAEYLKETFYLKHKQWYCKKLYQLLFEKLENKKNFFFSKLSKNQFLMTHQYVKNLSLFYGEVISQLISSLFITLFLVFYLLSVGYWISLLVILMALVKLANFYWAQKLDGKRLPEVWKNDLSIQKLFFTLNHFLKNEWNYNKFLFLSKSLKDEITQHNLIEREISSSRIVISKLNFFITYCLNIAIYVVGCYFSLLGNGVSVANIILAGIIFHQLNGSLDKSISVGLNWNKYISSLKNYKQIIFSDNIQEENKLKISLPKFIELKNLNYHNGRKNIFTNLNLIIYPNTFLFGASGIGKSTLYKLISAKLNFPENSIFFDQVEISDISEKCFNKLVVYQNNQSKSEEFQWEKLYDCVNSQKLDSILQIAKKLDIPVGKSVKAQKFSDGQRQFINLLNLLSLTEKIILLDEVTSHINKEIKKELYELVFPILTSRNFLICCEHDLSLKQFFVNQVNLDQLLTEQCL</sequence>
<keyword evidence="5" id="KW-0788">Thiol protease</keyword>
<evidence type="ECO:0000256" key="6">
    <source>
        <dbReference type="ARBA" id="ARBA00022989"/>
    </source>
</evidence>
<evidence type="ECO:0000256" key="4">
    <source>
        <dbReference type="ARBA" id="ARBA00022692"/>
    </source>
</evidence>
<dbReference type="EMBL" id="FQ790233">
    <property type="protein sequence ID" value="CBZ40875.1"/>
    <property type="molecule type" value="Genomic_DNA"/>
</dbReference>
<organism evidence="11 12">
    <name type="scientific">Mycoplasma suis (strain KI_3806)</name>
    <dbReference type="NCBI Taxonomy" id="708248"/>
    <lineage>
        <taxon>Bacteria</taxon>
        <taxon>Bacillati</taxon>
        <taxon>Mycoplasmatota</taxon>
        <taxon>Mollicutes</taxon>
        <taxon>Mycoplasmataceae</taxon>
        <taxon>Mycoplasma</taxon>
    </lineage>
</organism>
<evidence type="ECO:0000256" key="2">
    <source>
        <dbReference type="ARBA" id="ARBA00005417"/>
    </source>
</evidence>
<proteinExistence type="inferred from homology"/>
<evidence type="ECO:0000313" key="12">
    <source>
        <dbReference type="Proteomes" id="UP000008645"/>
    </source>
</evidence>
<dbReference type="InterPro" id="IPR050153">
    <property type="entry name" value="Metal_Ion_Import_ABC"/>
</dbReference>
<evidence type="ECO:0000256" key="5">
    <source>
        <dbReference type="ARBA" id="ARBA00022807"/>
    </source>
</evidence>
<evidence type="ECO:0000259" key="9">
    <source>
        <dbReference type="PROSITE" id="PS50929"/>
    </source>
</evidence>
<protein>
    <submittedName>
        <fullName evidence="11">ABC transporter subunit</fullName>
    </submittedName>
</protein>
<feature type="domain" description="Peptidase C39" evidence="10">
    <location>
        <begin position="6"/>
        <end position="130"/>
    </location>
</feature>
<evidence type="ECO:0000256" key="7">
    <source>
        <dbReference type="ARBA" id="ARBA00023136"/>
    </source>
</evidence>
<evidence type="ECO:0000256" key="1">
    <source>
        <dbReference type="ARBA" id="ARBA00004651"/>
    </source>
</evidence>
<comment type="subcellular location">
    <subcellularLocation>
        <location evidence="1">Cell membrane</location>
        <topology evidence="1">Multi-pass membrane protein</topology>
    </subcellularLocation>
</comment>
<dbReference type="Gene3D" id="3.90.70.10">
    <property type="entry name" value="Cysteine proteinases"/>
    <property type="match status" value="1"/>
</dbReference>
<keyword evidence="3" id="KW-0813">Transport</keyword>
<keyword evidence="5" id="KW-0645">Protease</keyword>
<dbReference type="PANTHER" id="PTHR42734">
    <property type="entry name" value="METAL TRANSPORT SYSTEM ATP-BINDING PROTEIN TM_0124-RELATED"/>
    <property type="match status" value="1"/>
</dbReference>
<keyword evidence="5" id="KW-0378">Hydrolase</keyword>
<dbReference type="GO" id="GO:0140359">
    <property type="term" value="F:ABC-type transporter activity"/>
    <property type="evidence" value="ECO:0007669"/>
    <property type="project" value="InterPro"/>
</dbReference>
<dbReference type="RefSeq" id="WP_013609473.1">
    <property type="nucleotide sequence ID" value="NC_015153.1"/>
</dbReference>
<comment type="similarity">
    <text evidence="2">Belongs to the ABC transporter superfamily.</text>
</comment>
<dbReference type="Proteomes" id="UP000008645">
    <property type="component" value="Chromosome"/>
</dbReference>
<evidence type="ECO:0000256" key="8">
    <source>
        <dbReference type="SAM" id="Phobius"/>
    </source>
</evidence>
<dbReference type="Gene3D" id="3.40.50.300">
    <property type="entry name" value="P-loop containing nucleotide triphosphate hydrolases"/>
    <property type="match status" value="1"/>
</dbReference>
<dbReference type="HOGENOM" id="CLU_000604_95_3_14"/>
<dbReference type="AlphaFoldDB" id="F0V2J4"/>
<feature type="domain" description="ABC transmembrane type-1" evidence="9">
    <location>
        <begin position="168"/>
        <end position="309"/>
    </location>
</feature>
<dbReference type="SUPFAM" id="SSF52540">
    <property type="entry name" value="P-loop containing nucleoside triphosphate hydrolases"/>
    <property type="match status" value="1"/>
</dbReference>
<evidence type="ECO:0000256" key="3">
    <source>
        <dbReference type="ARBA" id="ARBA00022448"/>
    </source>
</evidence>
<dbReference type="PROSITE" id="PS50990">
    <property type="entry name" value="PEPTIDASE_C39"/>
    <property type="match status" value="1"/>
</dbReference>
<dbReference type="Pfam" id="PF00005">
    <property type="entry name" value="ABC_tran"/>
    <property type="match status" value="1"/>
</dbReference>
<keyword evidence="6 8" id="KW-1133">Transmembrane helix</keyword>
<feature type="transmembrane region" description="Helical" evidence="8">
    <location>
        <begin position="200"/>
        <end position="217"/>
    </location>
</feature>
<accession>F0V2J4</accession>
<feature type="transmembrane region" description="Helical" evidence="8">
    <location>
        <begin position="297"/>
        <end position="316"/>
    </location>
</feature>
<evidence type="ECO:0000313" key="11">
    <source>
        <dbReference type="EMBL" id="CBZ40875.1"/>
    </source>
</evidence>
<dbReference type="GO" id="GO:0016887">
    <property type="term" value="F:ATP hydrolysis activity"/>
    <property type="evidence" value="ECO:0007669"/>
    <property type="project" value="InterPro"/>
</dbReference>
<dbReference type="GO" id="GO:0005524">
    <property type="term" value="F:ATP binding"/>
    <property type="evidence" value="ECO:0007669"/>
    <property type="project" value="InterPro"/>
</dbReference>
<keyword evidence="7 8" id="KW-0472">Membrane</keyword>
<dbReference type="GO" id="GO:0006508">
    <property type="term" value="P:proteolysis"/>
    <property type="evidence" value="ECO:0007669"/>
    <property type="project" value="InterPro"/>
</dbReference>
<evidence type="ECO:0000259" key="10">
    <source>
        <dbReference type="PROSITE" id="PS50990"/>
    </source>
</evidence>
<dbReference type="GO" id="GO:0008234">
    <property type="term" value="F:cysteine-type peptidase activity"/>
    <property type="evidence" value="ECO:0007669"/>
    <property type="project" value="UniProtKB-KW"/>
</dbReference>
<dbReference type="Pfam" id="PF03412">
    <property type="entry name" value="Peptidase_C39"/>
    <property type="match status" value="1"/>
</dbReference>
<dbReference type="InterPro" id="IPR003439">
    <property type="entry name" value="ABC_transporter-like_ATP-bd"/>
</dbReference>
<dbReference type="KEGG" id="msk:MSUIS_07820"/>
<dbReference type="OrthoDB" id="403954at2"/>
<dbReference type="InterPro" id="IPR011527">
    <property type="entry name" value="ABC1_TM_dom"/>
</dbReference>
<dbReference type="GO" id="GO:0005886">
    <property type="term" value="C:plasma membrane"/>
    <property type="evidence" value="ECO:0007669"/>
    <property type="project" value="UniProtKB-SubCell"/>
</dbReference>
<dbReference type="InterPro" id="IPR005074">
    <property type="entry name" value="Peptidase_C39"/>
</dbReference>
<feature type="transmembrane region" description="Helical" evidence="8">
    <location>
        <begin position="386"/>
        <end position="407"/>
    </location>
</feature>
<dbReference type="PROSITE" id="PS50929">
    <property type="entry name" value="ABC_TM1F"/>
    <property type="match status" value="1"/>
</dbReference>
<reference evidence="11 12" key="1">
    <citation type="journal article" date="2011" name="J. Bacteriol.">
        <title>Complete genome sequence of the hemotrophic Mycoplasma suis strain KI3806.</title>
        <authorList>
            <person name="Oehlerking J."/>
            <person name="Kube M."/>
            <person name="Felder K.M."/>
            <person name="Matter D."/>
            <person name="Wittenbrink M.M."/>
            <person name="Schwarzenbach S."/>
            <person name="Kramer M.M."/>
            <person name="Hoelzle K."/>
            <person name="Hoelzle L.E."/>
        </authorList>
    </citation>
    <scope>NUCLEOTIDE SEQUENCE [LARGE SCALE GENOMIC DNA]</scope>
    <source>
        <strain evidence="12">KI_3806</strain>
    </source>
</reference>